<organism evidence="1 2">
    <name type="scientific">Idiomarina baltica OS145</name>
    <dbReference type="NCBI Taxonomy" id="314276"/>
    <lineage>
        <taxon>Bacteria</taxon>
        <taxon>Pseudomonadati</taxon>
        <taxon>Pseudomonadota</taxon>
        <taxon>Gammaproteobacteria</taxon>
        <taxon>Alteromonadales</taxon>
        <taxon>Idiomarinaceae</taxon>
        <taxon>Idiomarina</taxon>
    </lineage>
</organism>
<proteinExistence type="predicted"/>
<sequence>MGCGALRNILIFVILPMTQASKDEIMRALF</sequence>
<dbReference type="Proteomes" id="UP000016543">
    <property type="component" value="Unassembled WGS sequence"/>
</dbReference>
<evidence type="ECO:0000313" key="1">
    <source>
        <dbReference type="EMBL" id="EAQ30770.1"/>
    </source>
</evidence>
<gene>
    <name evidence="1" type="ORF">OS145_07531</name>
</gene>
<comment type="caution">
    <text evidence="1">The sequence shown here is derived from an EMBL/GenBank/DDBJ whole genome shotgun (WGS) entry which is preliminary data.</text>
</comment>
<name>A0ABM9WIP4_9GAMM</name>
<dbReference type="EMBL" id="AAMX01000061">
    <property type="protein sequence ID" value="EAQ30770.1"/>
    <property type="molecule type" value="Genomic_DNA"/>
</dbReference>
<protein>
    <submittedName>
        <fullName evidence="1">Uncharacterized protein</fullName>
    </submittedName>
</protein>
<evidence type="ECO:0000313" key="2">
    <source>
        <dbReference type="Proteomes" id="UP000016543"/>
    </source>
</evidence>
<accession>A0ABM9WIP4</accession>
<keyword evidence="2" id="KW-1185">Reference proteome</keyword>
<reference evidence="1 2" key="1">
    <citation type="submission" date="2006-01" db="EMBL/GenBank/DDBJ databases">
        <authorList>
            <person name="Brettar I."/>
            <person name="Hofle M."/>
            <person name="Ferriera S."/>
            <person name="Johnson J."/>
            <person name="Kravitz S."/>
            <person name="Halpern A."/>
            <person name="Remington K."/>
            <person name="Beeson K."/>
            <person name="Tran B."/>
            <person name="Rogers Y.-H."/>
            <person name="Friedman R."/>
            <person name="Venter J.C."/>
        </authorList>
    </citation>
    <scope>NUCLEOTIDE SEQUENCE [LARGE SCALE GENOMIC DNA]</scope>
    <source>
        <strain evidence="1 2">OS145</strain>
    </source>
</reference>